<keyword evidence="5" id="KW-1185">Reference proteome</keyword>
<dbReference type="Gene3D" id="3.40.50.150">
    <property type="entry name" value="Vaccinia Virus protein VP39"/>
    <property type="match status" value="1"/>
</dbReference>
<protein>
    <submittedName>
        <fullName evidence="4">Class I SAM-dependent methyltransferase</fullName>
    </submittedName>
</protein>
<reference evidence="4 5" key="1">
    <citation type="submission" date="2019-06" db="EMBL/GenBank/DDBJ databases">
        <title>Complete genome sequence of Ensifer mexicanus ITTG R7 isolated from nodules of Acacia angustissima (Mill.) Kuntze.</title>
        <authorList>
            <person name="Rincon-Rosales R."/>
            <person name="Rogel M.A."/>
            <person name="Guerrero G."/>
            <person name="Rincon-Molina C.I."/>
            <person name="Lopez-Lopez A."/>
            <person name="Martinez-Romero E."/>
        </authorList>
    </citation>
    <scope>NUCLEOTIDE SEQUENCE [LARGE SCALE GENOMIC DNA]</scope>
    <source>
        <strain evidence="4 5">ITTG R7</strain>
    </source>
</reference>
<gene>
    <name evidence="4" type="ORF">FKV68_15745</name>
</gene>
<evidence type="ECO:0000256" key="3">
    <source>
        <dbReference type="ARBA" id="ARBA00022679"/>
    </source>
</evidence>
<dbReference type="PANTHER" id="PTHR44942:SF4">
    <property type="entry name" value="METHYLTRANSFERASE TYPE 11 DOMAIN-CONTAINING PROTEIN"/>
    <property type="match status" value="1"/>
</dbReference>
<dbReference type="GO" id="GO:0008757">
    <property type="term" value="F:S-adenosylmethionine-dependent methyltransferase activity"/>
    <property type="evidence" value="ECO:0007669"/>
    <property type="project" value="InterPro"/>
</dbReference>
<dbReference type="AlphaFoldDB" id="A0A859QE14"/>
<dbReference type="InterPro" id="IPR013216">
    <property type="entry name" value="Methyltransf_11"/>
</dbReference>
<evidence type="ECO:0000313" key="5">
    <source>
        <dbReference type="Proteomes" id="UP000510721"/>
    </source>
</evidence>
<evidence type="ECO:0000256" key="1">
    <source>
        <dbReference type="ARBA" id="ARBA00008361"/>
    </source>
</evidence>
<dbReference type="RefSeq" id="WP_180938681.1">
    <property type="nucleotide sequence ID" value="NZ_CP041238.1"/>
</dbReference>
<dbReference type="Pfam" id="PF08241">
    <property type="entry name" value="Methyltransf_11"/>
    <property type="match status" value="1"/>
</dbReference>
<dbReference type="Proteomes" id="UP000510721">
    <property type="component" value="Chromosome"/>
</dbReference>
<organism evidence="4 5">
    <name type="scientific">Sinorhizobium mexicanum</name>
    <dbReference type="NCBI Taxonomy" id="375549"/>
    <lineage>
        <taxon>Bacteria</taxon>
        <taxon>Pseudomonadati</taxon>
        <taxon>Pseudomonadota</taxon>
        <taxon>Alphaproteobacteria</taxon>
        <taxon>Hyphomicrobiales</taxon>
        <taxon>Rhizobiaceae</taxon>
        <taxon>Sinorhizobium/Ensifer group</taxon>
        <taxon>Sinorhizobium</taxon>
    </lineage>
</organism>
<accession>A0A859QE14</accession>
<proteinExistence type="inferred from homology"/>
<comment type="similarity">
    <text evidence="1">Belongs to the methyltransferase superfamily.</text>
</comment>
<keyword evidence="2 4" id="KW-0489">Methyltransferase</keyword>
<evidence type="ECO:0000256" key="2">
    <source>
        <dbReference type="ARBA" id="ARBA00022603"/>
    </source>
</evidence>
<dbReference type="SUPFAM" id="SSF53335">
    <property type="entry name" value="S-adenosyl-L-methionine-dependent methyltransferases"/>
    <property type="match status" value="1"/>
</dbReference>
<keyword evidence="3 4" id="KW-0808">Transferase</keyword>
<dbReference type="GO" id="GO:0032259">
    <property type="term" value="P:methylation"/>
    <property type="evidence" value="ECO:0007669"/>
    <property type="project" value="UniProtKB-KW"/>
</dbReference>
<name>A0A859QE14_9HYPH</name>
<sequence length="253" mass="28456">MRNDVTPRKNWFDAGGNAYAQFRPEYPAGLSRFLAGIAPTREMAVDVGCGNGQLTRQLATYFDSVIGLDASEDQIANARTQDKVRYLCAPAEKLPLPDNAASLITAAQAAHWFDLPAFYAEARRIAVKNAVIALISYGVLRLEPDDLQERFIEFYRNEIGPYWPPERKLVDTGYADISFPFDERAAPEMEISRAWELGDFLGYLSTWSAVRRVNDAGREYILAAFVRDISELWGDPAKKRPVSWPVNMRLGTI</sequence>
<dbReference type="InterPro" id="IPR051052">
    <property type="entry name" value="Diverse_substrate_MTase"/>
</dbReference>
<dbReference type="InterPro" id="IPR029063">
    <property type="entry name" value="SAM-dependent_MTases_sf"/>
</dbReference>
<dbReference type="CDD" id="cd02440">
    <property type="entry name" value="AdoMet_MTases"/>
    <property type="match status" value="1"/>
</dbReference>
<evidence type="ECO:0000313" key="4">
    <source>
        <dbReference type="EMBL" id="QLL62792.1"/>
    </source>
</evidence>
<dbReference type="PANTHER" id="PTHR44942">
    <property type="entry name" value="METHYLTRANSF_11 DOMAIN-CONTAINING PROTEIN"/>
    <property type="match status" value="1"/>
</dbReference>
<dbReference type="EMBL" id="CP041238">
    <property type="protein sequence ID" value="QLL62792.1"/>
    <property type="molecule type" value="Genomic_DNA"/>
</dbReference>
<dbReference type="KEGG" id="emx:FKV68_15745"/>